<dbReference type="InterPro" id="IPR006101">
    <property type="entry name" value="Glyco_hydro_2"/>
</dbReference>
<keyword evidence="11" id="KW-1185">Reference proteome</keyword>
<evidence type="ECO:0000259" key="6">
    <source>
        <dbReference type="Pfam" id="PF02836"/>
    </source>
</evidence>
<comment type="similarity">
    <text evidence="1">Belongs to the glycosyl hydrolase 2 family.</text>
</comment>
<evidence type="ECO:0000256" key="4">
    <source>
        <dbReference type="SAM" id="SignalP"/>
    </source>
</evidence>
<dbReference type="Pfam" id="PF02836">
    <property type="entry name" value="Glyco_hydro_2_C"/>
    <property type="match status" value="1"/>
</dbReference>
<evidence type="ECO:0000259" key="5">
    <source>
        <dbReference type="Pfam" id="PF00703"/>
    </source>
</evidence>
<name>A0AAE3MGJ2_9BACT</name>
<dbReference type="Pfam" id="PF18565">
    <property type="entry name" value="Glyco_hydro2_C5"/>
    <property type="match status" value="1"/>
</dbReference>
<dbReference type="Pfam" id="PF16355">
    <property type="entry name" value="DUF4982"/>
    <property type="match status" value="1"/>
</dbReference>
<feature type="domain" description="Glycoside hydrolase family 2 immunoglobulin-like beta-sandwich" evidence="5">
    <location>
        <begin position="206"/>
        <end position="310"/>
    </location>
</feature>
<evidence type="ECO:0000313" key="10">
    <source>
        <dbReference type="EMBL" id="MCW3807349.1"/>
    </source>
</evidence>
<dbReference type="EMBL" id="JAPDPI010000044">
    <property type="protein sequence ID" value="MCW3807349.1"/>
    <property type="molecule type" value="Genomic_DNA"/>
</dbReference>
<feature type="domain" description="Glycoside hydrolase family 2 catalytic" evidence="6">
    <location>
        <begin position="318"/>
        <end position="544"/>
    </location>
</feature>
<evidence type="ECO:0000259" key="8">
    <source>
        <dbReference type="Pfam" id="PF16355"/>
    </source>
</evidence>
<dbReference type="GO" id="GO:0004553">
    <property type="term" value="F:hydrolase activity, hydrolyzing O-glycosyl compounds"/>
    <property type="evidence" value="ECO:0007669"/>
    <property type="project" value="InterPro"/>
</dbReference>
<comment type="caution">
    <text evidence="10">The sequence shown here is derived from an EMBL/GenBank/DDBJ whole genome shotgun (WGS) entry which is preliminary data.</text>
</comment>
<evidence type="ECO:0000256" key="3">
    <source>
        <dbReference type="ARBA" id="ARBA00023295"/>
    </source>
</evidence>
<feature type="chain" id="PRO_5041942171" evidence="4">
    <location>
        <begin position="24"/>
        <end position="820"/>
    </location>
</feature>
<dbReference type="InterPro" id="IPR006104">
    <property type="entry name" value="Glyco_hydro_2_N"/>
</dbReference>
<dbReference type="PANTHER" id="PTHR42732:SF1">
    <property type="entry name" value="BETA-MANNOSIDASE"/>
    <property type="match status" value="1"/>
</dbReference>
<evidence type="ECO:0000259" key="7">
    <source>
        <dbReference type="Pfam" id="PF02837"/>
    </source>
</evidence>
<feature type="domain" description="DUF4982" evidence="8">
    <location>
        <begin position="642"/>
        <end position="700"/>
    </location>
</feature>
<dbReference type="Gene3D" id="3.20.20.80">
    <property type="entry name" value="Glycosidases"/>
    <property type="match status" value="1"/>
</dbReference>
<sequence>MKTKLKKGSVVFIFIMLSNIVLMAQSNLDARTRSFDSDWRFKLDTISTGPEQLNYDVSDWRIVDLPHDWSVEDVSIQKEDSIVGPFFRNSSGTIFDGFTYGGIGWYRKSFDLRSEDVGKKLFIQFDGVYMNSKVWINGHYLGVHPYGYTPFNYELTPYLNTDGTKNVITVRVENTGKNSRWYAGSGIYRHVKLTAVDPLHIDIWGVNITTPEVNESLANVHLTTTITNGYVNAAGFVLHTEILDAKGKVVGKSKSKVNTSTYGKMEIRQEITIKSPLLWSAETPNLYTAKLNIIRKTEEVDNVSIPFGVRKIKIDAQNGLLVNGKSVLLKGGCIHHDNGPLGAISIKQAEERKVRLLKENGFNAIRISHNPPSEILLEVCDRLGMYVVDEAFDAWEKTKFIDDYHLYFKDCWERDLTSMILRDRNHPSVILWSIGNEIRERASERGLEITDMLAKKVKKLDSTRFVTEAVCDFWDARRTYNWEEHTPAIFDLLDIGGYNYMFKKYESDHKKYPNRIMLGTESYPAKSYENWTAVEENPYIIGDFVWTAMDYRGEAGIGVTSFISGKQKKIFVKWPWFNAFCGDLDFIGNKKPQSYYRDVVWDNSPMEMMVQKLSIPEGMKYYVSDWGWPDEQRSWSWPGSEGDTLLVRVYSKVENVKLELNGKVIDAQEIPDSSITAGFQLPYVPGTLVAKGYINGKEVASTTIKTVGKPVAIRLKADKSNVKANGNELFYVAVEIVDEEGNVVPYVNDIEVNYSIKGEGVLAGVGNGNPTDISSFQQLKKKVYQGKGLVILRSNSKKGRMILEASAEELGSDSITIQVQ</sequence>
<dbReference type="SUPFAM" id="SSF51445">
    <property type="entry name" value="(Trans)glycosidases"/>
    <property type="match status" value="1"/>
</dbReference>
<feature type="domain" description="Glycoside hydrolase family 2" evidence="9">
    <location>
        <begin position="713"/>
        <end position="816"/>
    </location>
</feature>
<dbReference type="InterPro" id="IPR017853">
    <property type="entry name" value="GH"/>
</dbReference>
<keyword evidence="2" id="KW-0378">Hydrolase</keyword>
<dbReference type="InterPro" id="IPR006102">
    <property type="entry name" value="Ig-like_GH2"/>
</dbReference>
<dbReference type="Pfam" id="PF00703">
    <property type="entry name" value="Glyco_hydro_2"/>
    <property type="match status" value="1"/>
</dbReference>
<gene>
    <name evidence="10" type="ORF">OM074_17055</name>
</gene>
<feature type="domain" description="Glycosyl hydrolases family 2 sugar binding" evidence="7">
    <location>
        <begin position="33"/>
        <end position="194"/>
    </location>
</feature>
<dbReference type="InterPro" id="IPR032311">
    <property type="entry name" value="DUF4982"/>
</dbReference>
<organism evidence="10 11">
    <name type="scientific">Plebeiibacterium marinum</name>
    <dbReference type="NCBI Taxonomy" id="2992111"/>
    <lineage>
        <taxon>Bacteria</taxon>
        <taxon>Pseudomonadati</taxon>
        <taxon>Bacteroidota</taxon>
        <taxon>Bacteroidia</taxon>
        <taxon>Marinilabiliales</taxon>
        <taxon>Marinilabiliaceae</taxon>
        <taxon>Plebeiibacterium</taxon>
    </lineage>
</organism>
<dbReference type="Gene3D" id="2.60.40.10">
    <property type="entry name" value="Immunoglobulins"/>
    <property type="match status" value="3"/>
</dbReference>
<evidence type="ECO:0000259" key="9">
    <source>
        <dbReference type="Pfam" id="PF18565"/>
    </source>
</evidence>
<reference evidence="10" key="1">
    <citation type="submission" date="2022-10" db="EMBL/GenBank/DDBJ databases">
        <authorList>
            <person name="Yu W.X."/>
        </authorList>
    </citation>
    <scope>NUCLEOTIDE SEQUENCE</scope>
    <source>
        <strain evidence="10">D04</strain>
    </source>
</reference>
<dbReference type="InterPro" id="IPR036156">
    <property type="entry name" value="Beta-gal/glucu_dom_sf"/>
</dbReference>
<dbReference type="SUPFAM" id="SSF49785">
    <property type="entry name" value="Galactose-binding domain-like"/>
    <property type="match status" value="1"/>
</dbReference>
<dbReference type="Proteomes" id="UP001207408">
    <property type="component" value="Unassembled WGS sequence"/>
</dbReference>
<dbReference type="SUPFAM" id="SSF49303">
    <property type="entry name" value="beta-Galactosidase/glucuronidase domain"/>
    <property type="match status" value="1"/>
</dbReference>
<dbReference type="GO" id="GO:0005975">
    <property type="term" value="P:carbohydrate metabolic process"/>
    <property type="evidence" value="ECO:0007669"/>
    <property type="project" value="InterPro"/>
</dbReference>
<dbReference type="AlphaFoldDB" id="A0AAE3MGJ2"/>
<evidence type="ECO:0000256" key="1">
    <source>
        <dbReference type="ARBA" id="ARBA00007401"/>
    </source>
</evidence>
<dbReference type="Pfam" id="PF02837">
    <property type="entry name" value="Glyco_hydro_2_N"/>
    <property type="match status" value="1"/>
</dbReference>
<dbReference type="InterPro" id="IPR008979">
    <property type="entry name" value="Galactose-bd-like_sf"/>
</dbReference>
<dbReference type="PROSITE" id="PS00608">
    <property type="entry name" value="GLYCOSYL_HYDROL_F2_2"/>
    <property type="match status" value="1"/>
</dbReference>
<dbReference type="PANTHER" id="PTHR42732">
    <property type="entry name" value="BETA-GALACTOSIDASE"/>
    <property type="match status" value="1"/>
</dbReference>
<dbReference type="InterPro" id="IPR040605">
    <property type="entry name" value="Glyco_hydro2_dom5"/>
</dbReference>
<evidence type="ECO:0000256" key="2">
    <source>
        <dbReference type="ARBA" id="ARBA00022801"/>
    </source>
</evidence>
<keyword evidence="3" id="KW-0326">Glycosidase</keyword>
<feature type="signal peptide" evidence="4">
    <location>
        <begin position="1"/>
        <end position="23"/>
    </location>
</feature>
<proteinExistence type="inferred from homology"/>
<protein>
    <submittedName>
        <fullName evidence="10">DUF4982 domain-containing protein</fullName>
    </submittedName>
</protein>
<dbReference type="InterPro" id="IPR006103">
    <property type="entry name" value="Glyco_hydro_2_cat"/>
</dbReference>
<evidence type="ECO:0000313" key="11">
    <source>
        <dbReference type="Proteomes" id="UP001207408"/>
    </source>
</evidence>
<dbReference type="RefSeq" id="WP_301201670.1">
    <property type="nucleotide sequence ID" value="NZ_JAPDPI010000044.1"/>
</dbReference>
<dbReference type="InterPro" id="IPR013783">
    <property type="entry name" value="Ig-like_fold"/>
</dbReference>
<accession>A0AAE3MGJ2</accession>
<keyword evidence="4" id="KW-0732">Signal</keyword>
<dbReference type="InterPro" id="IPR051913">
    <property type="entry name" value="GH2_Domain-Containing"/>
</dbReference>
<dbReference type="InterPro" id="IPR023232">
    <property type="entry name" value="Glyco_hydro_2_AS"/>
</dbReference>
<dbReference type="Gene3D" id="2.60.120.260">
    <property type="entry name" value="Galactose-binding domain-like"/>
    <property type="match status" value="1"/>
</dbReference>
<dbReference type="PRINTS" id="PR00132">
    <property type="entry name" value="GLHYDRLASE2"/>
</dbReference>